<proteinExistence type="predicted"/>
<keyword evidence="1" id="KW-1133">Transmembrane helix</keyword>
<name>A0A2T3MMF1_9GAMM</name>
<evidence type="ECO:0000256" key="1">
    <source>
        <dbReference type="SAM" id="Phobius"/>
    </source>
</evidence>
<gene>
    <name evidence="2" type="ORF">C9I89_22180</name>
</gene>
<keyword evidence="3" id="KW-1185">Reference proteome</keyword>
<dbReference type="EMBL" id="PYMC01000045">
    <property type="protein sequence ID" value="PSV97697.1"/>
    <property type="molecule type" value="Genomic_DNA"/>
</dbReference>
<dbReference type="AlphaFoldDB" id="A0A2T3MMF1"/>
<sequence>MTNEVYIAAFGLASYVTGHFVSHLFTSKRNKQEKLQNKITMAKFAKAELLNLKIHMENNLEKLNSMLEAEVFGEEVDFQKLKFTDDGLIALKLENLHVLHGTLSQDLLTMSLYSRNNEFEVASATELLFGTGNNSDKIKVERIEKLIERFEITRDKASKLQEYLDEYRKNPDKYQDKGSIWSRSMFVVKKT</sequence>
<protein>
    <submittedName>
        <fullName evidence="2">Uncharacterized protein</fullName>
    </submittedName>
</protein>
<organism evidence="2 3">
    <name type="scientific">Photobacterium lipolyticum</name>
    <dbReference type="NCBI Taxonomy" id="266810"/>
    <lineage>
        <taxon>Bacteria</taxon>
        <taxon>Pseudomonadati</taxon>
        <taxon>Pseudomonadota</taxon>
        <taxon>Gammaproteobacteria</taxon>
        <taxon>Vibrionales</taxon>
        <taxon>Vibrionaceae</taxon>
        <taxon>Photobacterium</taxon>
    </lineage>
</organism>
<keyword evidence="1" id="KW-0472">Membrane</keyword>
<feature type="transmembrane region" description="Helical" evidence="1">
    <location>
        <begin position="6"/>
        <end position="25"/>
    </location>
</feature>
<dbReference type="Proteomes" id="UP000240904">
    <property type="component" value="Unassembled WGS sequence"/>
</dbReference>
<comment type="caution">
    <text evidence="2">The sequence shown here is derived from an EMBL/GenBank/DDBJ whole genome shotgun (WGS) entry which is preliminary data.</text>
</comment>
<reference evidence="2 3" key="1">
    <citation type="submission" date="2018-03" db="EMBL/GenBank/DDBJ databases">
        <title>Whole genome sequencing of Histamine producing bacteria.</title>
        <authorList>
            <person name="Butler K."/>
        </authorList>
    </citation>
    <scope>NUCLEOTIDE SEQUENCE [LARGE SCALE GENOMIC DNA]</scope>
    <source>
        <strain evidence="2 3">DSM 16190</strain>
    </source>
</reference>
<keyword evidence="1" id="KW-0812">Transmembrane</keyword>
<accession>A0A2T3MMF1</accession>
<evidence type="ECO:0000313" key="2">
    <source>
        <dbReference type="EMBL" id="PSV97697.1"/>
    </source>
</evidence>
<dbReference type="RefSeq" id="WP_107285494.1">
    <property type="nucleotide sequence ID" value="NZ_PYMC01000045.1"/>
</dbReference>
<evidence type="ECO:0000313" key="3">
    <source>
        <dbReference type="Proteomes" id="UP000240904"/>
    </source>
</evidence>